<evidence type="ECO:0000313" key="6">
    <source>
        <dbReference type="EMBL" id="WWF06324.1"/>
    </source>
</evidence>
<dbReference type="InterPro" id="IPR055170">
    <property type="entry name" value="GFO_IDH_MocA-like_dom"/>
</dbReference>
<dbReference type="Pfam" id="PF01408">
    <property type="entry name" value="GFO_IDH_MocA"/>
    <property type="match status" value="1"/>
</dbReference>
<evidence type="ECO:0000256" key="3">
    <source>
        <dbReference type="ARBA" id="ARBA00023027"/>
    </source>
</evidence>
<comment type="similarity">
    <text evidence="1">Belongs to the Gfo/Idh/MocA family.</text>
</comment>
<accession>A0ABZ2FHR9</accession>
<keyword evidence="2" id="KW-0560">Oxidoreductase</keyword>
<evidence type="ECO:0000256" key="2">
    <source>
        <dbReference type="ARBA" id="ARBA00023002"/>
    </source>
</evidence>
<feature type="domain" description="Gfo/Idh/MocA-like oxidoreductase N-terminal" evidence="4">
    <location>
        <begin position="39"/>
        <end position="155"/>
    </location>
</feature>
<dbReference type="SUPFAM" id="SSF51735">
    <property type="entry name" value="NAD(P)-binding Rossmann-fold domains"/>
    <property type="match status" value="1"/>
</dbReference>
<sequence>MSTERPPADVPGMTLPGMTLPGMTLPAPRTPDPASAPGLRWGLLGAGWIAAQLADALRGTSQEVVAVGSRDLGRAQAFVAEHAPGARAHGDYAALVTDPQVDVVYVASPHSEHLEHALLAIGAGKHVLVEKPMAPTAAEARQIVAAARSAGIFCMEAMWTRFLPHIDVLRQVLDAGLLGEVSTVLADHSIPLWPDGPERLASPDLAGGAMLDLGIYPLSFASLALGGLTAAAGLGSLTDRGVDRRLAFVAQGPTGAVASLATDMSVSSPTTASVNGTRARLELDTQFYTPTTMRLVGADGVVLDEMAGDPVEKHRGLRHEATEVALRVTAGETESPFMPLDESVRILEVAEELLRSLRP</sequence>
<dbReference type="InterPro" id="IPR050984">
    <property type="entry name" value="Gfo/Idh/MocA_domain"/>
</dbReference>
<dbReference type="EMBL" id="CP104874">
    <property type="protein sequence ID" value="WWF06324.1"/>
    <property type="molecule type" value="Genomic_DNA"/>
</dbReference>
<dbReference type="PANTHER" id="PTHR22604">
    <property type="entry name" value="OXIDOREDUCTASES"/>
    <property type="match status" value="1"/>
</dbReference>
<dbReference type="PANTHER" id="PTHR22604:SF105">
    <property type="entry name" value="TRANS-1,2-DIHYDROBENZENE-1,2-DIOL DEHYDROGENASE"/>
    <property type="match status" value="1"/>
</dbReference>
<dbReference type="InterPro" id="IPR000683">
    <property type="entry name" value="Gfo/Idh/MocA-like_OxRdtase_N"/>
</dbReference>
<dbReference type="Gene3D" id="3.30.360.10">
    <property type="entry name" value="Dihydrodipicolinate Reductase, domain 2"/>
    <property type="match status" value="1"/>
</dbReference>
<keyword evidence="3" id="KW-0520">NAD</keyword>
<feature type="domain" description="GFO/IDH/MocA-like oxidoreductase" evidence="5">
    <location>
        <begin position="169"/>
        <end position="282"/>
    </location>
</feature>
<gene>
    <name evidence="6" type="ORF">N5P18_05495</name>
</gene>
<dbReference type="InterPro" id="IPR036291">
    <property type="entry name" value="NAD(P)-bd_dom_sf"/>
</dbReference>
<dbReference type="Pfam" id="PF22725">
    <property type="entry name" value="GFO_IDH_MocA_C3"/>
    <property type="match status" value="1"/>
</dbReference>
<evidence type="ECO:0000259" key="4">
    <source>
        <dbReference type="Pfam" id="PF01408"/>
    </source>
</evidence>
<organism evidence="6 7">
    <name type="scientific">Janibacter terrae</name>
    <dbReference type="NCBI Taxonomy" id="103817"/>
    <lineage>
        <taxon>Bacteria</taxon>
        <taxon>Bacillati</taxon>
        <taxon>Actinomycetota</taxon>
        <taxon>Actinomycetes</taxon>
        <taxon>Micrococcales</taxon>
        <taxon>Intrasporangiaceae</taxon>
        <taxon>Janibacter</taxon>
    </lineage>
</organism>
<dbReference type="RefSeq" id="WP_338538939.1">
    <property type="nucleotide sequence ID" value="NZ_CP104874.1"/>
</dbReference>
<reference evidence="6 7" key="1">
    <citation type="submission" date="2022-09" db="EMBL/GenBank/DDBJ databases">
        <title>Complete genome sequence of Janibacter terrae strain COS04-44, PCL-degrading bacteria isolated from oil spilled coast.</title>
        <authorList>
            <person name="Park H."/>
            <person name="Kim J.Y."/>
            <person name="An S.H."/>
            <person name="Lee C.M."/>
            <person name="Weon H.-Y."/>
        </authorList>
    </citation>
    <scope>NUCLEOTIDE SEQUENCE [LARGE SCALE GENOMIC DNA]</scope>
    <source>
        <strain evidence="6 7">COS04-44</strain>
    </source>
</reference>
<evidence type="ECO:0000313" key="7">
    <source>
        <dbReference type="Proteomes" id="UP001381003"/>
    </source>
</evidence>
<dbReference type="Gene3D" id="3.40.50.720">
    <property type="entry name" value="NAD(P)-binding Rossmann-like Domain"/>
    <property type="match status" value="1"/>
</dbReference>
<evidence type="ECO:0000256" key="1">
    <source>
        <dbReference type="ARBA" id="ARBA00010928"/>
    </source>
</evidence>
<proteinExistence type="inferred from homology"/>
<keyword evidence="7" id="KW-1185">Reference proteome</keyword>
<dbReference type="SUPFAM" id="SSF55347">
    <property type="entry name" value="Glyceraldehyde-3-phosphate dehydrogenase-like, C-terminal domain"/>
    <property type="match status" value="1"/>
</dbReference>
<name>A0ABZ2FHR9_9MICO</name>
<dbReference type="Proteomes" id="UP001381003">
    <property type="component" value="Chromosome"/>
</dbReference>
<evidence type="ECO:0000259" key="5">
    <source>
        <dbReference type="Pfam" id="PF22725"/>
    </source>
</evidence>
<protein>
    <submittedName>
        <fullName evidence="6">Gfo/Idh/MocA family oxidoreductase</fullName>
    </submittedName>
</protein>